<dbReference type="GO" id="GO:0006508">
    <property type="term" value="P:proteolysis"/>
    <property type="evidence" value="ECO:0007669"/>
    <property type="project" value="UniProtKB-KW"/>
</dbReference>
<keyword evidence="11" id="KW-0695">RNA-directed DNA polymerase</keyword>
<evidence type="ECO:0000259" key="18">
    <source>
        <dbReference type="PROSITE" id="PS50994"/>
    </source>
</evidence>
<dbReference type="Gene3D" id="2.40.70.10">
    <property type="entry name" value="Acid Proteases"/>
    <property type="match status" value="1"/>
</dbReference>
<keyword evidence="12" id="KW-0239">DNA-directed DNA polymerase</keyword>
<dbReference type="SUPFAM" id="SSF53098">
    <property type="entry name" value="Ribonuclease H-like"/>
    <property type="match status" value="1"/>
</dbReference>
<dbReference type="InterPro" id="IPR021109">
    <property type="entry name" value="Peptidase_aspartic_dom_sf"/>
</dbReference>
<keyword evidence="7" id="KW-0255">Endonuclease</keyword>
<evidence type="ECO:0000256" key="15">
    <source>
        <dbReference type="ARBA" id="ARBA00023268"/>
    </source>
</evidence>
<gene>
    <name evidence="19" type="primary">T9I1.13</name>
</gene>
<dbReference type="GO" id="GO:0003964">
    <property type="term" value="F:RNA-directed DNA polymerase activity"/>
    <property type="evidence" value="ECO:0007669"/>
    <property type="project" value="UniProtKB-KW"/>
</dbReference>
<keyword evidence="4" id="KW-0540">Nuclease</keyword>
<dbReference type="InterPro" id="IPR001584">
    <property type="entry name" value="Integrase_cat-core"/>
</dbReference>
<keyword evidence="10" id="KW-0229">DNA integration</keyword>
<dbReference type="FunFam" id="3.30.70.270:FF:000020">
    <property type="entry name" value="Transposon Tf2-6 polyprotein-like Protein"/>
    <property type="match status" value="1"/>
</dbReference>
<keyword evidence="5" id="KW-0479">Metal-binding</keyword>
<sequence>MVVTRSSQEEDVKGKGVEKEDLIATRMTKLEEMVAEQHKSMLKHMADMMSAMSRTTAKRVTEGEKVLDRSVPRSSTSSMARSGFVEHQRDFQRDFRPEMVRQEVNNQYGNLTRLGKIDFPRFDGSRINEWLFKVEEFFGVDFTPEEMKVKMVAIHFDSHAATWHHSFIQSGIGLDVFFNWPEYVKLLKDRFEDACDDPMAELKKLQETDGIVEYHQQFELIKVRLNLSEEYLVSVYLAGLRTDTQMHVRMFEPKTVRDCLRLGKYYERAHPKKTVSSTWSQKGTRSGGSYRPVKEVEQKSDHLGLCYFCDEKFTPEHYLVHKKTQLFRMDVDEEFEDAVEVLSDDDHEQKPMPQISVNAVSGISGYKTMGVKGTVDKRDLFILIDSGSTHNFIDSTVAAKLGCHVESAGLTKVAVADGRKLNVDGQIKGFTWKLQSTTFQSDILLIPLQGVDMVLGVQWLETLGRISWEFKKLEMQFFYKNQRVWLHGIITGSVRDIKAHKLQKTQADQIQLAMVCVREVVSDEEQEIGSISALTSDVVEESVVQNIVEEFPDVFAEPTDLPPFREKHDHKIKLLEGANPVNQRPYRYVVHQKDEIDKIVQDMIKSGTIQVSSSPFASPVVLVKKKDGTWRLCVDYTELNGMTVKDRFLIPLIEDLMDELGGSVVFSKIDLRAGYHQVRMDPDDIQKTAFKTHNGHFEYLVMLFGLTNAPATFQSLMNSVFRDFLRKFVLVFFDDILIYSSSIEEHKEHLRLVFEVMRLHKLFAKGSKEHLGHFISAREIETDPAKIQAVKEWPTPTTVKQVRGFLGFAGYYRRFVRNFGVIAGPLHALTKTDGFCWSLEAQSAFDTLKAVLCNAPVLALPVFDKQFMVETDACGQGIRAVLMQKGHPLAYISRQLKGKQLHLSIYEKELLAFIFAVRKWRHYLLPSHFIIKTDQRSLKYLLEQRLNTPVQQQWLPKLLEFDYEIQYRQGKENLVADALSRVEGSEVLHMALSIVECDFLKEIQVAYESDGVLKDIISALQQHPDAKKHYSWSQDILRRKSKIVVPNDVEITNKLLQWLHCSGMGGRSGRDASHQRVKSLFYWKGMVKDIQAFIRSCGTCQQCKSDNAAYPGLLQPLPIPDKIWCDVSMDFIEGLPNSGGKSVIMVVVDRLSKAAHFVALAHPYSALTVAQAFLDNVYKHHGCPTSIVSDRDVLFTSDFWKEFFKLQGVELRMSSAYHPQSDGQTEVVNRCLENYLRCMCHARPHLWNKWLPLAEYWYNTNYHSSSQMTPFELVYGQAPPIHLPYLPGKSKVAVVARSLQERENMLLFLKFHLMRAQHRMKQFADQHRTERTFDIGDFVYVKLQPYRQQSVVLRVNQKLSPKYFGPYKIIEKCGEVMVGNVTTSTQLPSVLPDIFEKAPEYILERKLVKRQGRAATMVLVKWIGEPVEEATWKFLFDRQQKFLGLDA</sequence>
<evidence type="ECO:0000313" key="19">
    <source>
        <dbReference type="EMBL" id="AAG51464.1"/>
    </source>
</evidence>
<dbReference type="Pfam" id="PF24626">
    <property type="entry name" value="SH3_Tf2-1"/>
    <property type="match status" value="1"/>
</dbReference>
<dbReference type="GO" id="GO:0004519">
    <property type="term" value="F:endonuclease activity"/>
    <property type="evidence" value="ECO:0007669"/>
    <property type="project" value="UniProtKB-KW"/>
</dbReference>
<proteinExistence type="predicted"/>
<dbReference type="InterPro" id="IPR005162">
    <property type="entry name" value="Retrotrans_gag_dom"/>
</dbReference>
<evidence type="ECO:0000256" key="1">
    <source>
        <dbReference type="ARBA" id="ARBA00022670"/>
    </source>
</evidence>
<evidence type="ECO:0000256" key="9">
    <source>
        <dbReference type="ARBA" id="ARBA00022842"/>
    </source>
</evidence>
<dbReference type="GO" id="GO:0015074">
    <property type="term" value="P:DNA integration"/>
    <property type="evidence" value="ECO:0007669"/>
    <property type="project" value="UniProtKB-KW"/>
</dbReference>
<keyword evidence="8" id="KW-0378">Hydrolase</keyword>
<dbReference type="Pfam" id="PF17921">
    <property type="entry name" value="Integrase_H2C2"/>
    <property type="match status" value="1"/>
</dbReference>
<keyword evidence="15" id="KW-0511">Multifunctional enzyme</keyword>
<feature type="compositionally biased region" description="Basic and acidic residues" evidence="16">
    <location>
        <begin position="59"/>
        <end position="71"/>
    </location>
</feature>
<keyword evidence="13" id="KW-0238">DNA-binding</keyword>
<dbReference type="GO" id="GO:0006310">
    <property type="term" value="P:DNA recombination"/>
    <property type="evidence" value="ECO:0007669"/>
    <property type="project" value="UniProtKB-KW"/>
</dbReference>
<evidence type="ECO:0000256" key="16">
    <source>
        <dbReference type="SAM" id="MobiDB-lite"/>
    </source>
</evidence>
<keyword evidence="1" id="KW-0645">Protease</keyword>
<dbReference type="GO" id="GO:0046872">
    <property type="term" value="F:metal ion binding"/>
    <property type="evidence" value="ECO:0007669"/>
    <property type="project" value="UniProtKB-KW"/>
</dbReference>
<dbReference type="InterPro" id="IPR041577">
    <property type="entry name" value="RT_RNaseH_2"/>
</dbReference>
<keyword evidence="3" id="KW-0548">Nucleotidyltransferase</keyword>
<dbReference type="PROSITE" id="PS50994">
    <property type="entry name" value="INTEGRASE"/>
    <property type="match status" value="1"/>
</dbReference>
<dbReference type="FunFam" id="3.10.10.10:FF:000007">
    <property type="entry name" value="Retrovirus-related Pol polyprotein from transposon 17.6-like Protein"/>
    <property type="match status" value="1"/>
</dbReference>
<dbReference type="SUPFAM" id="SSF56672">
    <property type="entry name" value="DNA/RNA polymerases"/>
    <property type="match status" value="1"/>
</dbReference>
<dbReference type="GO" id="GO:0004190">
    <property type="term" value="F:aspartic-type endopeptidase activity"/>
    <property type="evidence" value="ECO:0007669"/>
    <property type="project" value="UniProtKB-KW"/>
</dbReference>
<dbReference type="Gene3D" id="3.30.420.10">
    <property type="entry name" value="Ribonuclease H-like superfamily/Ribonuclease H"/>
    <property type="match status" value="1"/>
</dbReference>
<dbReference type="InterPro" id="IPR000477">
    <property type="entry name" value="RT_dom"/>
</dbReference>
<dbReference type="CDD" id="cd09274">
    <property type="entry name" value="RNase_HI_RT_Ty3"/>
    <property type="match status" value="1"/>
</dbReference>
<keyword evidence="14" id="KW-0233">DNA recombination</keyword>
<dbReference type="PIR" id="G86474">
    <property type="entry name" value="G86474"/>
</dbReference>
<dbReference type="Gene3D" id="1.10.340.70">
    <property type="match status" value="1"/>
</dbReference>
<feature type="domain" description="Reverse transcriptase" evidence="17">
    <location>
        <begin position="604"/>
        <end position="810"/>
    </location>
</feature>
<dbReference type="GO" id="GO:0003677">
    <property type="term" value="F:DNA binding"/>
    <property type="evidence" value="ECO:0007669"/>
    <property type="project" value="UniProtKB-KW"/>
</dbReference>
<dbReference type="PANTHER" id="PTHR37984">
    <property type="entry name" value="PROTEIN CBG26694"/>
    <property type="match status" value="1"/>
</dbReference>
<evidence type="ECO:0000256" key="2">
    <source>
        <dbReference type="ARBA" id="ARBA00022679"/>
    </source>
</evidence>
<evidence type="ECO:0000256" key="3">
    <source>
        <dbReference type="ARBA" id="ARBA00022695"/>
    </source>
</evidence>
<feature type="region of interest" description="Disordered" evidence="16">
    <location>
        <begin position="58"/>
        <end position="83"/>
    </location>
</feature>
<evidence type="ECO:0000256" key="7">
    <source>
        <dbReference type="ARBA" id="ARBA00022759"/>
    </source>
</evidence>
<accession>Q9C7H8</accession>
<dbReference type="CDD" id="cd00303">
    <property type="entry name" value="retropepsin_like"/>
    <property type="match status" value="1"/>
</dbReference>
<evidence type="ECO:0000256" key="13">
    <source>
        <dbReference type="ARBA" id="ARBA00023125"/>
    </source>
</evidence>
<dbReference type="InterPro" id="IPR012337">
    <property type="entry name" value="RNaseH-like_sf"/>
</dbReference>
<dbReference type="PANTHER" id="PTHR37984:SF5">
    <property type="entry name" value="PROTEIN NYNRIN-LIKE"/>
    <property type="match status" value="1"/>
</dbReference>
<evidence type="ECO:0000256" key="14">
    <source>
        <dbReference type="ARBA" id="ARBA00023172"/>
    </source>
</evidence>
<dbReference type="Gene3D" id="3.10.10.10">
    <property type="entry name" value="HIV Type 1 Reverse Transcriptase, subunit A, domain 1"/>
    <property type="match status" value="1"/>
</dbReference>
<dbReference type="InterPro" id="IPR041588">
    <property type="entry name" value="Integrase_H2C2"/>
</dbReference>
<evidence type="ECO:0000256" key="4">
    <source>
        <dbReference type="ARBA" id="ARBA00022722"/>
    </source>
</evidence>
<dbReference type="Gene3D" id="3.30.70.270">
    <property type="match status" value="2"/>
</dbReference>
<dbReference type="Pfam" id="PF13650">
    <property type="entry name" value="Asp_protease_2"/>
    <property type="match status" value="1"/>
</dbReference>
<dbReference type="InterPro" id="IPR036397">
    <property type="entry name" value="RNaseH_sf"/>
</dbReference>
<organism evidence="19">
    <name type="scientific">Arabidopsis thaliana</name>
    <name type="common">Mouse-ear cress</name>
    <dbReference type="NCBI Taxonomy" id="3702"/>
    <lineage>
        <taxon>Eukaryota</taxon>
        <taxon>Viridiplantae</taxon>
        <taxon>Streptophyta</taxon>
        <taxon>Embryophyta</taxon>
        <taxon>Tracheophyta</taxon>
        <taxon>Spermatophyta</taxon>
        <taxon>Magnoliopsida</taxon>
        <taxon>eudicotyledons</taxon>
        <taxon>Gunneridae</taxon>
        <taxon>Pentapetalae</taxon>
        <taxon>rosids</taxon>
        <taxon>malvids</taxon>
        <taxon>Brassicales</taxon>
        <taxon>Brassicaceae</taxon>
        <taxon>Camelineae</taxon>
        <taxon>Arabidopsis</taxon>
    </lineage>
</organism>
<evidence type="ECO:0000256" key="8">
    <source>
        <dbReference type="ARBA" id="ARBA00022801"/>
    </source>
</evidence>
<feature type="domain" description="Integrase catalytic" evidence="18">
    <location>
        <begin position="1114"/>
        <end position="1278"/>
    </location>
</feature>
<evidence type="ECO:0000259" key="17">
    <source>
        <dbReference type="PROSITE" id="PS50878"/>
    </source>
</evidence>
<dbReference type="InterPro" id="IPR016197">
    <property type="entry name" value="Chromo-like_dom_sf"/>
</dbReference>
<dbReference type="InterPro" id="IPR043128">
    <property type="entry name" value="Rev_trsase/Diguanyl_cyclase"/>
</dbReference>
<dbReference type="InterPro" id="IPR043502">
    <property type="entry name" value="DNA/RNA_pol_sf"/>
</dbReference>
<reference evidence="19" key="2">
    <citation type="submission" date="2001-01" db="EMBL/GenBank/DDBJ databases">
        <title>Arabidopsis thaliana chromosome 1 BAC T9I1 genomic sequence.</title>
        <authorList>
            <person name="Lin X."/>
            <person name="Kaul S."/>
            <person name="Town C.D."/>
            <person name="Benito M."/>
            <person name="Creasy T.H."/>
            <person name="Haas B.J."/>
            <person name="Wu D."/>
            <person name="Maiti R."/>
            <person name="Ronning C.M."/>
            <person name="Koo H."/>
            <person name="Fujii C.Y."/>
            <person name="Utterback T.R."/>
            <person name="Barnstead M.E."/>
            <person name="Bowman C.L."/>
            <person name="White O."/>
            <person name="Nierman W.C."/>
            <person name="Fraser C.M."/>
        </authorList>
    </citation>
    <scope>NUCLEOTIDE SEQUENCE</scope>
</reference>
<dbReference type="Pfam" id="PF00078">
    <property type="entry name" value="RVT_1"/>
    <property type="match status" value="1"/>
</dbReference>
<name>Q9C7H8_ARATH</name>
<dbReference type="PROSITE" id="PS50878">
    <property type="entry name" value="RT_POL"/>
    <property type="match status" value="1"/>
</dbReference>
<protein>
    <submittedName>
        <fullName evidence="19">Gypsy/Ty3 element polyprotein, putative</fullName>
    </submittedName>
</protein>
<dbReference type="EMBL" id="AC069160">
    <property type="protein sequence ID" value="AAG51464.1"/>
    <property type="molecule type" value="Genomic_DNA"/>
</dbReference>
<keyword evidence="6" id="KW-0064">Aspartyl protease</keyword>
<evidence type="ECO:0000256" key="11">
    <source>
        <dbReference type="ARBA" id="ARBA00022918"/>
    </source>
</evidence>
<keyword evidence="2" id="KW-0808">Transferase</keyword>
<evidence type="ECO:0000256" key="10">
    <source>
        <dbReference type="ARBA" id="ARBA00022908"/>
    </source>
</evidence>
<dbReference type="Pfam" id="PF03732">
    <property type="entry name" value="Retrotrans_gag"/>
    <property type="match status" value="1"/>
</dbReference>
<dbReference type="InterPro" id="IPR056924">
    <property type="entry name" value="SH3_Tf2-1"/>
</dbReference>
<keyword evidence="9" id="KW-0460">Magnesium</keyword>
<evidence type="ECO:0000256" key="12">
    <source>
        <dbReference type="ARBA" id="ARBA00022932"/>
    </source>
</evidence>
<reference key="1">
    <citation type="journal article" date="2000" name="Nature">
        <title>Sequence and analysis of chromosome 1 of the plant Arabidopsis thaliana.</title>
        <authorList>
            <person name="Theologis A."/>
            <person name="Ecker J.R."/>
            <person name="Palm C.J."/>
            <person name="Federspiel N.A."/>
            <person name="Kaul S."/>
            <person name="White O."/>
            <person name="Alonso J."/>
            <person name="Altafi H."/>
            <person name="Araujo R."/>
            <person name="Bowman C.L."/>
            <person name="Brooks S.Y."/>
            <person name="Buehler E."/>
            <person name="Chan A."/>
            <person name="Chao Q."/>
            <person name="Chen H."/>
            <person name="Cheuk R.F."/>
            <person name="Chin C.W."/>
            <person name="Chung M.K."/>
            <person name="Conn L."/>
            <person name="Conway A.B."/>
            <person name="Conway A.R."/>
            <person name="Creasy T.H."/>
            <person name="Dewar K."/>
            <person name="Dunn P."/>
            <person name="Etgu P."/>
            <person name="Feldblyum T.V."/>
            <person name="Feng J."/>
            <person name="Fong B."/>
            <person name="Fujii C.Y."/>
            <person name="Gill J.E."/>
            <person name="Goldsmith A.D."/>
            <person name="Haas B."/>
            <person name="Hansen N.F."/>
            <person name="Hughes B."/>
            <person name="Huizar L."/>
            <person name="Hunter J.L."/>
            <person name="Jenkins J."/>
            <person name="Johnson-Hopson C."/>
            <person name="Khan S."/>
            <person name="Khaykin E."/>
            <person name="Kim C.J."/>
            <person name="Koo H.L."/>
            <person name="Kremenetskaia I."/>
            <person name="Kurtz D.B."/>
            <person name="Kwan A."/>
            <person name="Lam B."/>
            <person name="Langin-Hooper S."/>
            <person name="Lee A."/>
            <person name="Lee J.M."/>
            <person name="Lenz C.A."/>
            <person name="Li J.H."/>
            <person name="Li Y."/>
            <person name="Lin X."/>
            <person name="Liu S.X."/>
            <person name="Liu Z.A."/>
            <person name="Luros J.S."/>
            <person name="Maiti R."/>
            <person name="Marziali A."/>
            <person name="Militscher J."/>
            <person name="Miranda M."/>
            <person name="Nguyen M."/>
            <person name="Nierman W.C."/>
            <person name="Osborne B.I."/>
            <person name="Pai G."/>
            <person name="Peterson J."/>
            <person name="Pham P.K."/>
            <person name="Rizzo M."/>
            <person name="Rooney T."/>
            <person name="Rowley D."/>
            <person name="Sakano H."/>
            <person name="Salzberg S.L."/>
            <person name="Schwartz J.R."/>
            <person name="Shinn P."/>
            <person name="Southwick A.M."/>
            <person name="Sun H."/>
            <person name="Tallon L.J."/>
            <person name="Tambunga G."/>
            <person name="Toriumi M.J."/>
            <person name="Town C.D."/>
            <person name="Utterback T."/>
            <person name="Van Aken S."/>
            <person name="Vaysberg M."/>
            <person name="Vysotskaia V.S."/>
            <person name="Walker M."/>
            <person name="Wu D."/>
            <person name="Yu G."/>
            <person name="Fraser C.M."/>
            <person name="Venter J.C."/>
            <person name="Davis R.W."/>
        </authorList>
    </citation>
    <scope>NUCLEOTIDE SEQUENCE [LARGE SCALE GENOMIC DNA]</scope>
    <source>
        <strain>cv. Columbia</strain>
    </source>
</reference>
<dbReference type="Pfam" id="PF17919">
    <property type="entry name" value="RT_RNaseH_2"/>
    <property type="match status" value="1"/>
</dbReference>
<dbReference type="InterPro" id="IPR050951">
    <property type="entry name" value="Retrovirus_Pol_polyprotein"/>
</dbReference>
<dbReference type="GO" id="GO:0003887">
    <property type="term" value="F:DNA-directed DNA polymerase activity"/>
    <property type="evidence" value="ECO:0007669"/>
    <property type="project" value="UniProtKB-KW"/>
</dbReference>
<dbReference type="Pfam" id="PF00665">
    <property type="entry name" value="rve"/>
    <property type="match status" value="1"/>
</dbReference>
<dbReference type="SUPFAM" id="SSF54160">
    <property type="entry name" value="Chromo domain-like"/>
    <property type="match status" value="1"/>
</dbReference>
<evidence type="ECO:0000256" key="5">
    <source>
        <dbReference type="ARBA" id="ARBA00022723"/>
    </source>
</evidence>
<dbReference type="CDD" id="cd01647">
    <property type="entry name" value="RT_LTR"/>
    <property type="match status" value="1"/>
</dbReference>
<dbReference type="ExpressionAtlas" id="Q9C7H8">
    <property type="expression patterns" value="baseline and differential"/>
</dbReference>
<evidence type="ECO:0000256" key="6">
    <source>
        <dbReference type="ARBA" id="ARBA00022750"/>
    </source>
</evidence>